<reference evidence="11 12" key="1">
    <citation type="submission" date="2021-03" db="EMBL/GenBank/DDBJ databases">
        <title>Genomic Encyclopedia of Type Strains, Phase IV (KMG-IV): sequencing the most valuable type-strain genomes for metagenomic binning, comparative biology and taxonomic classification.</title>
        <authorList>
            <person name="Goeker M."/>
        </authorList>
    </citation>
    <scope>NUCLEOTIDE SEQUENCE [LARGE SCALE GENOMIC DNA]</scope>
    <source>
        <strain evidence="11 12">DSM 27138</strain>
    </source>
</reference>
<dbReference type="InterPro" id="IPR026593">
    <property type="entry name" value="SecY"/>
</dbReference>
<feature type="transmembrane region" description="Helical" evidence="9">
    <location>
        <begin position="173"/>
        <end position="192"/>
    </location>
</feature>
<comment type="function">
    <text evidence="9">The central subunit of the protein translocation channel SecYEG. Consists of two halves formed by TMs 1-5 and 6-10. These two domains form a lateral gate at the front which open onto the bilayer between TMs 2 and 7, and are clamped together by SecE at the back. The channel is closed by both a pore ring composed of hydrophobic SecY resides and a short helix (helix 2A) on the extracellular side of the membrane which forms a plug. The plug probably moves laterally to allow the channel to open. The ring and the pore may move independently.</text>
</comment>
<evidence type="ECO:0000256" key="8">
    <source>
        <dbReference type="ARBA" id="ARBA00023136"/>
    </source>
</evidence>
<dbReference type="Proteomes" id="UP001519289">
    <property type="component" value="Unassembled WGS sequence"/>
</dbReference>
<evidence type="ECO:0000256" key="7">
    <source>
        <dbReference type="ARBA" id="ARBA00023010"/>
    </source>
</evidence>
<keyword evidence="4 9" id="KW-0812">Transmembrane</keyword>
<evidence type="ECO:0000256" key="10">
    <source>
        <dbReference type="RuleBase" id="RU004349"/>
    </source>
</evidence>
<feature type="transmembrane region" description="Helical" evidence="9">
    <location>
        <begin position="114"/>
        <end position="134"/>
    </location>
</feature>
<evidence type="ECO:0000313" key="12">
    <source>
        <dbReference type="Proteomes" id="UP001519289"/>
    </source>
</evidence>
<evidence type="ECO:0000256" key="2">
    <source>
        <dbReference type="ARBA" id="ARBA00005751"/>
    </source>
</evidence>
<comment type="subunit">
    <text evidence="9">Component of the Sec protein translocase complex. Heterotrimer consisting of SecY, SecE and SecG subunits. The heterotrimers can form oligomers, although 1 heterotrimer is thought to be able to translocate proteins. Interacts with the ribosome. Interacts with SecDF, and other proteins may be involved. Interacts with SecA.</text>
</comment>
<proteinExistence type="inferred from homology"/>
<keyword evidence="7 9" id="KW-0811">Translocation</keyword>
<keyword evidence="8 9" id="KW-0472">Membrane</keyword>
<dbReference type="InterPro" id="IPR030659">
    <property type="entry name" value="SecY_CS"/>
</dbReference>
<dbReference type="InterPro" id="IPR023201">
    <property type="entry name" value="SecY_dom_sf"/>
</dbReference>
<accession>A0ABS4JN24</accession>
<protein>
    <recommendedName>
        <fullName evidence="9">Protein translocase subunit SecY</fullName>
    </recommendedName>
</protein>
<dbReference type="Gene3D" id="1.10.3370.10">
    <property type="entry name" value="SecY subunit domain"/>
    <property type="match status" value="1"/>
</dbReference>
<feature type="transmembrane region" description="Helical" evidence="9">
    <location>
        <begin position="70"/>
        <end position="94"/>
    </location>
</feature>
<evidence type="ECO:0000256" key="1">
    <source>
        <dbReference type="ARBA" id="ARBA00004141"/>
    </source>
</evidence>
<evidence type="ECO:0000256" key="4">
    <source>
        <dbReference type="ARBA" id="ARBA00022692"/>
    </source>
</evidence>
<comment type="subcellular location">
    <subcellularLocation>
        <location evidence="9">Cell membrane</location>
        <topology evidence="9">Multi-pass membrane protein</topology>
    </subcellularLocation>
    <subcellularLocation>
        <location evidence="1">Membrane</location>
        <topology evidence="1">Multi-pass membrane protein</topology>
    </subcellularLocation>
</comment>
<keyword evidence="9" id="KW-1003">Cell membrane</keyword>
<comment type="caution">
    <text evidence="9">Lacks conserved residue(s) required for the propagation of feature annotation.</text>
</comment>
<keyword evidence="3 9" id="KW-0813">Transport</keyword>
<comment type="caution">
    <text evidence="11">The sequence shown here is derived from an EMBL/GenBank/DDBJ whole genome shotgun (WGS) entry which is preliminary data.</text>
</comment>
<evidence type="ECO:0000256" key="9">
    <source>
        <dbReference type="HAMAP-Rule" id="MF_01465"/>
    </source>
</evidence>
<feature type="transmembrane region" description="Helical" evidence="9">
    <location>
        <begin position="361"/>
        <end position="382"/>
    </location>
</feature>
<name>A0ABS4JN24_9FIRM</name>
<dbReference type="Pfam" id="PF00344">
    <property type="entry name" value="SecY"/>
    <property type="match status" value="1"/>
</dbReference>
<organism evidence="11 12">
    <name type="scientific">Symbiobacterium terraclitae</name>
    <dbReference type="NCBI Taxonomy" id="557451"/>
    <lineage>
        <taxon>Bacteria</taxon>
        <taxon>Bacillati</taxon>
        <taxon>Bacillota</taxon>
        <taxon>Clostridia</taxon>
        <taxon>Eubacteriales</taxon>
        <taxon>Symbiobacteriaceae</taxon>
        <taxon>Symbiobacterium</taxon>
    </lineage>
</organism>
<gene>
    <name evidence="9" type="primary">secY</name>
    <name evidence="11" type="ORF">J2Z79_000307</name>
</gene>
<dbReference type="PROSITE" id="PS00756">
    <property type="entry name" value="SECY_2"/>
    <property type="match status" value="1"/>
</dbReference>
<dbReference type="HAMAP" id="MF_01465">
    <property type="entry name" value="SecY"/>
    <property type="match status" value="1"/>
</dbReference>
<feature type="transmembrane region" description="Helical" evidence="9">
    <location>
        <begin position="146"/>
        <end position="166"/>
    </location>
</feature>
<feature type="transmembrane region" description="Helical" evidence="9">
    <location>
        <begin position="263"/>
        <end position="285"/>
    </location>
</feature>
<dbReference type="EMBL" id="JAGGLG010000002">
    <property type="protein sequence ID" value="MBP2016933.1"/>
    <property type="molecule type" value="Genomic_DNA"/>
</dbReference>
<evidence type="ECO:0000256" key="3">
    <source>
        <dbReference type="ARBA" id="ARBA00022448"/>
    </source>
</evidence>
<keyword evidence="6 9" id="KW-1133">Transmembrane helix</keyword>
<feature type="transmembrane region" description="Helical" evidence="9">
    <location>
        <begin position="20"/>
        <end position="38"/>
    </location>
</feature>
<keyword evidence="12" id="KW-1185">Reference proteome</keyword>
<keyword evidence="5 9" id="KW-0653">Protein transport</keyword>
<comment type="similarity">
    <text evidence="2 9 10">Belongs to the SecY/SEC61-alpha family.</text>
</comment>
<sequence length="424" mass="46750">MAMLETLRNSMRLPGLRKRLLFTIGMLVVIRICAHIPVPGVNLDRLAEVFGAGGLFQFFDIFAGGAFSKFAIVAMGVTPYINSSIIMQLLTVVIPRLEELQKEGEEGRKKIQQYTRYGTVVLGLVQAFGIGYALRSWGAFYNDSLVTLFVIMVSLTAGTALVMWIGEEITEKGIGNGISLIIFANIVTRLPYSIGGEIQLLQAGQHNIFQPLLVAVIALIMVVFVVIINEGVRKIPVEYAKRVVGKRVVGGQRTHLPIRINQAGVIPLIFASSLMYFPITIAQFIPNTGFGRWVQLHFDTRSAWFMLINALLIIFFTYFYTAITFNPENVADNIKKNGGFIPGYRPGKPTAEYLERVSNRLTLVGGLFLAAVTILPITLIGLAGVQNAYIGGSSLLIVVSVALETTKQIEAQLVMRHYQGFMRS</sequence>
<dbReference type="PIRSF" id="PIRSF004557">
    <property type="entry name" value="SecY"/>
    <property type="match status" value="1"/>
</dbReference>
<evidence type="ECO:0000313" key="11">
    <source>
        <dbReference type="EMBL" id="MBP2016933.1"/>
    </source>
</evidence>
<dbReference type="InterPro" id="IPR002208">
    <property type="entry name" value="SecY/SEC61-alpha"/>
</dbReference>
<dbReference type="NCBIfam" id="TIGR00967">
    <property type="entry name" value="3a0501s007"/>
    <property type="match status" value="1"/>
</dbReference>
<dbReference type="PANTHER" id="PTHR10906">
    <property type="entry name" value="SECY/SEC61-ALPHA FAMILY MEMBER"/>
    <property type="match status" value="1"/>
</dbReference>
<feature type="transmembrane region" description="Helical" evidence="9">
    <location>
        <begin position="212"/>
        <end position="232"/>
    </location>
</feature>
<dbReference type="SUPFAM" id="SSF103491">
    <property type="entry name" value="Preprotein translocase SecY subunit"/>
    <property type="match status" value="1"/>
</dbReference>
<evidence type="ECO:0000256" key="6">
    <source>
        <dbReference type="ARBA" id="ARBA00022989"/>
    </source>
</evidence>
<feature type="transmembrane region" description="Helical" evidence="9">
    <location>
        <begin position="305"/>
        <end position="325"/>
    </location>
</feature>
<dbReference type="PRINTS" id="PR00303">
    <property type="entry name" value="SECYTRNLCASE"/>
</dbReference>
<evidence type="ECO:0000256" key="5">
    <source>
        <dbReference type="ARBA" id="ARBA00022927"/>
    </source>
</evidence>